<gene>
    <name evidence="2" type="ORF">MNB_SM-4-508</name>
</gene>
<evidence type="ECO:0000313" key="2">
    <source>
        <dbReference type="EMBL" id="SFV51189.1"/>
    </source>
</evidence>
<dbReference type="AlphaFoldDB" id="A0A1W1BCI8"/>
<reference evidence="2" key="1">
    <citation type="submission" date="2016-10" db="EMBL/GenBank/DDBJ databases">
        <authorList>
            <person name="de Groot N.N."/>
        </authorList>
    </citation>
    <scope>NUCLEOTIDE SEQUENCE</scope>
</reference>
<proteinExistence type="predicted"/>
<dbReference type="InterPro" id="IPR053195">
    <property type="entry name" value="Bax-like"/>
</dbReference>
<dbReference type="InterPro" id="IPR002901">
    <property type="entry name" value="MGlyc_endo_b_GlcNAc-like_dom"/>
</dbReference>
<dbReference type="Pfam" id="PF01832">
    <property type="entry name" value="Glucosaminidase"/>
    <property type="match status" value="1"/>
</dbReference>
<dbReference type="EMBL" id="FPHF01000011">
    <property type="protein sequence ID" value="SFV51189.1"/>
    <property type="molecule type" value="Genomic_DNA"/>
</dbReference>
<name>A0A1W1BCI8_9ZZZZ</name>
<dbReference type="PANTHER" id="PTHR40572">
    <property type="entry name" value="PROTEIN BAX"/>
    <property type="match status" value="1"/>
</dbReference>
<protein>
    <submittedName>
        <fullName evidence="2">BAX protein</fullName>
    </submittedName>
</protein>
<dbReference type="SMART" id="SM00047">
    <property type="entry name" value="LYZ2"/>
    <property type="match status" value="1"/>
</dbReference>
<accession>A0A1W1BCI8</accession>
<dbReference type="Gene3D" id="1.10.530.10">
    <property type="match status" value="1"/>
</dbReference>
<sequence length="231" mass="26305">MNTKTLQKLGLVLLLSSSLYGVQSTKVNENTDYTASIVPKKMTVQAKKQRFRDLVVPAVNKVYADLDAKYKEAKKIIDSGKTNAKIEKLMKSYSAKSPQDLLVRMKPHAKSVAIAQAAMESAWATSRFTRVATNLFGVWSFNKNEPRVAAGEKRGKKTIYVKKYSSVEASIRDYYRVLATGRVFGEFRAEKMRTNDPYKLVKKLDKYSEKGAEYGKELKSMISYNRFYKFD</sequence>
<dbReference type="GO" id="GO:0004040">
    <property type="term" value="F:amidase activity"/>
    <property type="evidence" value="ECO:0007669"/>
    <property type="project" value="InterPro"/>
</dbReference>
<organism evidence="2">
    <name type="scientific">hydrothermal vent metagenome</name>
    <dbReference type="NCBI Taxonomy" id="652676"/>
    <lineage>
        <taxon>unclassified sequences</taxon>
        <taxon>metagenomes</taxon>
        <taxon>ecological metagenomes</taxon>
    </lineage>
</organism>
<evidence type="ECO:0000259" key="1">
    <source>
        <dbReference type="SMART" id="SM00047"/>
    </source>
</evidence>
<feature type="domain" description="Mannosyl-glycoprotein endo-beta-N-acetylglucosamidase-like" evidence="1">
    <location>
        <begin position="91"/>
        <end position="215"/>
    </location>
</feature>
<dbReference type="PANTHER" id="PTHR40572:SF1">
    <property type="entry name" value="PROTEIN BAX"/>
    <property type="match status" value="1"/>
</dbReference>